<dbReference type="InterPro" id="IPR051839">
    <property type="entry name" value="RD_transcriptional_regulator"/>
</dbReference>
<proteinExistence type="inferred from homology"/>
<dbReference type="EMBL" id="JBEWTB010000002">
    <property type="protein sequence ID" value="MET4756626.1"/>
    <property type="molecule type" value="Genomic_DNA"/>
</dbReference>
<keyword evidence="4" id="KW-1185">Reference proteome</keyword>
<feature type="coiled-coil region" evidence="2">
    <location>
        <begin position="63"/>
        <end position="90"/>
    </location>
</feature>
<organism evidence="3 4">
    <name type="scientific">Endozoicomonas lisbonensis</name>
    <dbReference type="NCBI Taxonomy" id="3120522"/>
    <lineage>
        <taxon>Bacteria</taxon>
        <taxon>Pseudomonadati</taxon>
        <taxon>Pseudomonadota</taxon>
        <taxon>Gammaproteobacteria</taxon>
        <taxon>Oceanospirillales</taxon>
        <taxon>Endozoicomonadaceae</taxon>
        <taxon>Endozoicomonas</taxon>
    </lineage>
</organism>
<dbReference type="SUPFAM" id="SSF46689">
    <property type="entry name" value="Homeodomain-like"/>
    <property type="match status" value="1"/>
</dbReference>
<reference evidence="3 4" key="1">
    <citation type="submission" date="2024-06" db="EMBL/GenBank/DDBJ databases">
        <title>Genomic Encyclopedia of Type Strains, Phase V (KMG-V): Genome sequencing to study the core and pangenomes of soil and plant-associated prokaryotes.</title>
        <authorList>
            <person name="Whitman W."/>
        </authorList>
    </citation>
    <scope>NUCLEOTIDE SEQUENCE [LARGE SCALE GENOMIC DNA]</scope>
    <source>
        <strain evidence="3 4">NE40</strain>
    </source>
</reference>
<dbReference type="InterPro" id="IPR009057">
    <property type="entry name" value="Homeodomain-like_sf"/>
</dbReference>
<gene>
    <name evidence="3" type="ORF">V5J35_001818</name>
</gene>
<dbReference type="InterPro" id="IPR002514">
    <property type="entry name" value="Transposase_8"/>
</dbReference>
<protein>
    <submittedName>
        <fullName evidence="3">Transposase</fullName>
    </submittedName>
</protein>
<evidence type="ECO:0000256" key="2">
    <source>
        <dbReference type="SAM" id="Coils"/>
    </source>
</evidence>
<dbReference type="PANTHER" id="PTHR33215:SF13">
    <property type="entry name" value="PROTEIN DISTAL ANTENNA"/>
    <property type="match status" value="1"/>
</dbReference>
<keyword evidence="2" id="KW-0175">Coiled coil</keyword>
<dbReference type="Gene3D" id="1.10.10.60">
    <property type="entry name" value="Homeodomain-like"/>
    <property type="match status" value="1"/>
</dbReference>
<comment type="caution">
    <text evidence="3">The sequence shown here is derived from an EMBL/GenBank/DDBJ whole genome shotgun (WGS) entry which is preliminary data.</text>
</comment>
<evidence type="ECO:0000313" key="4">
    <source>
        <dbReference type="Proteomes" id="UP001549366"/>
    </source>
</evidence>
<name>A0ABV2SFS6_9GAMM</name>
<accession>A0ABV2SFS6</accession>
<sequence length="99" mass="11292">MAKRKNCSQEYKLKAVKLITEQGQSPAAVARSLGVSAGNLHRWVRAHDERKDQAFPDKGKQALTIVQQRIKELEAENKQLKMEQEILKKAMAFFAKDQL</sequence>
<dbReference type="Pfam" id="PF01527">
    <property type="entry name" value="HTH_Tnp_1"/>
    <property type="match status" value="1"/>
</dbReference>
<dbReference type="RefSeq" id="WP_354010953.1">
    <property type="nucleotide sequence ID" value="NZ_JBEWTA010000001.1"/>
</dbReference>
<evidence type="ECO:0000313" key="3">
    <source>
        <dbReference type="EMBL" id="MET4756626.1"/>
    </source>
</evidence>
<comment type="similarity">
    <text evidence="1">Belongs to the transposase 8 family.</text>
</comment>
<dbReference type="PANTHER" id="PTHR33215">
    <property type="entry name" value="PROTEIN DISTAL ANTENNA"/>
    <property type="match status" value="1"/>
</dbReference>
<evidence type="ECO:0000256" key="1">
    <source>
        <dbReference type="ARBA" id="ARBA00009964"/>
    </source>
</evidence>
<dbReference type="Proteomes" id="UP001549366">
    <property type="component" value="Unassembled WGS sequence"/>
</dbReference>